<organism evidence="1 2">
    <name type="scientific">Pelobates cultripes</name>
    <name type="common">Western spadefoot toad</name>
    <dbReference type="NCBI Taxonomy" id="61616"/>
    <lineage>
        <taxon>Eukaryota</taxon>
        <taxon>Metazoa</taxon>
        <taxon>Chordata</taxon>
        <taxon>Craniata</taxon>
        <taxon>Vertebrata</taxon>
        <taxon>Euteleostomi</taxon>
        <taxon>Amphibia</taxon>
        <taxon>Batrachia</taxon>
        <taxon>Anura</taxon>
        <taxon>Pelobatoidea</taxon>
        <taxon>Pelobatidae</taxon>
        <taxon>Pelobates</taxon>
    </lineage>
</organism>
<proteinExistence type="predicted"/>
<evidence type="ECO:0000313" key="1">
    <source>
        <dbReference type="EMBL" id="CAH2314888.1"/>
    </source>
</evidence>
<name>A0AAD1SZA8_PELCU</name>
<accession>A0AAD1SZA8</accession>
<reference evidence="1" key="1">
    <citation type="submission" date="2022-03" db="EMBL/GenBank/DDBJ databases">
        <authorList>
            <person name="Alioto T."/>
            <person name="Alioto T."/>
            <person name="Gomez Garrido J."/>
        </authorList>
    </citation>
    <scope>NUCLEOTIDE SEQUENCE</scope>
</reference>
<dbReference type="AlphaFoldDB" id="A0AAD1SZA8"/>
<dbReference type="EMBL" id="OW240920">
    <property type="protein sequence ID" value="CAH2314888.1"/>
    <property type="molecule type" value="Genomic_DNA"/>
</dbReference>
<protein>
    <submittedName>
        <fullName evidence="1">Uncharacterized protein</fullName>
    </submittedName>
</protein>
<evidence type="ECO:0000313" key="2">
    <source>
        <dbReference type="Proteomes" id="UP001295444"/>
    </source>
</evidence>
<gene>
    <name evidence="1" type="ORF">PECUL_23A024293</name>
</gene>
<dbReference type="Proteomes" id="UP001295444">
    <property type="component" value="Chromosome 09"/>
</dbReference>
<keyword evidence="2" id="KW-1185">Reference proteome</keyword>
<sequence length="475" mass="54053">MHYLLEESLLAACMNLGKSVILQCLQQEVLPPDGTTDVLSGACQALAEAILKSVQLRILEDGCVTQKEILSYACSELAKLIKTQCPRGPGEMCRMQGELEYALSEASIASKLAEVINTRELVECVCSQHEAGLRTVLLTACQWLVNDIKALFLSEEVWSNFFGDTHSVLAALYTHLRPLLNIMVYQVNIQSNKAWECTGPVGIVSPESPNRYKGELDKNVRKQNEVRYEKQFKQKCLNRKEKQILNYNDSCIAHSSSKTGFQTLIKDSETKKTFYKEKVKYTYQSQDYKMVINNRKTQTSYIIGLMNTEVEQACGSTVLKLWCALINTNVFACNDLYDEKACYLITFGRYPVGPLELLSSVNCNDSAFKADITLREISCPIWPKDKSVIKRWFPDPRSQAIEEIGDWGNQCLQIWAIGSKKIEKRYPKTISVRSVEMRNRYAKDDDSNRIMYPKKTTGCFCFFKHKQNDEISHST</sequence>